<proteinExistence type="predicted"/>
<comment type="caution">
    <text evidence="1">The sequence shown here is derived from an EMBL/GenBank/DDBJ whole genome shotgun (WGS) entry which is preliminary data.</text>
</comment>
<protein>
    <recommendedName>
        <fullName evidence="2">Lipoprotein SmpA/OmlA domain-containing protein</fullName>
    </recommendedName>
</protein>
<evidence type="ECO:0000313" key="1">
    <source>
        <dbReference type="EMBL" id="KKN39061.1"/>
    </source>
</evidence>
<dbReference type="AlphaFoldDB" id="A0A0F9SQ11"/>
<accession>A0A0F9SQ11</accession>
<reference evidence="1" key="1">
    <citation type="journal article" date="2015" name="Nature">
        <title>Complex archaea that bridge the gap between prokaryotes and eukaryotes.</title>
        <authorList>
            <person name="Spang A."/>
            <person name="Saw J.H."/>
            <person name="Jorgensen S.L."/>
            <person name="Zaremba-Niedzwiedzka K."/>
            <person name="Martijn J."/>
            <person name="Lind A.E."/>
            <person name="van Eijk R."/>
            <person name="Schleper C."/>
            <person name="Guy L."/>
            <person name="Ettema T.J."/>
        </authorList>
    </citation>
    <scope>NUCLEOTIDE SEQUENCE</scope>
</reference>
<sequence>MKILKRSLAPLLFVLLSTTAFANSLVETPMDETTFVKTFAGKSADFVRESLGDPETISSKKNESGTVEFWLYKDIVKIDKKGKTFKFTQIGIINNYVETLGNTNRTPK</sequence>
<gene>
    <name evidence="1" type="ORF">LCGC14_0747220</name>
</gene>
<organism evidence="1">
    <name type="scientific">marine sediment metagenome</name>
    <dbReference type="NCBI Taxonomy" id="412755"/>
    <lineage>
        <taxon>unclassified sequences</taxon>
        <taxon>metagenomes</taxon>
        <taxon>ecological metagenomes</taxon>
    </lineage>
</organism>
<dbReference type="EMBL" id="LAZR01001785">
    <property type="protein sequence ID" value="KKN39061.1"/>
    <property type="molecule type" value="Genomic_DNA"/>
</dbReference>
<evidence type="ECO:0008006" key="2">
    <source>
        <dbReference type="Google" id="ProtNLM"/>
    </source>
</evidence>
<name>A0A0F9SQ11_9ZZZZ</name>